<dbReference type="GO" id="GO:0008757">
    <property type="term" value="F:S-adenosylmethionine-dependent methyltransferase activity"/>
    <property type="evidence" value="ECO:0007669"/>
    <property type="project" value="InterPro"/>
</dbReference>
<accession>A0A7X5USH6</accession>
<dbReference type="InterPro" id="IPR013216">
    <property type="entry name" value="Methyltransf_11"/>
</dbReference>
<keyword evidence="2" id="KW-0808">Transferase</keyword>
<dbReference type="PANTHER" id="PTHR43591">
    <property type="entry name" value="METHYLTRANSFERASE"/>
    <property type="match status" value="1"/>
</dbReference>
<dbReference type="Proteomes" id="UP000545493">
    <property type="component" value="Unassembled WGS sequence"/>
</dbReference>
<feature type="domain" description="Methyltransferase type 11" evidence="1">
    <location>
        <begin position="52"/>
        <end position="147"/>
    </location>
</feature>
<evidence type="ECO:0000313" key="2">
    <source>
        <dbReference type="EMBL" id="NIJ12913.1"/>
    </source>
</evidence>
<dbReference type="GO" id="GO:0032259">
    <property type="term" value="P:methylation"/>
    <property type="evidence" value="ECO:0007669"/>
    <property type="project" value="UniProtKB-KW"/>
</dbReference>
<dbReference type="RefSeq" id="WP_167172314.1">
    <property type="nucleotide sequence ID" value="NZ_JAAOYM010000001.1"/>
</dbReference>
<dbReference type="CDD" id="cd02440">
    <property type="entry name" value="AdoMet_MTases"/>
    <property type="match status" value="1"/>
</dbReference>
<comment type="caution">
    <text evidence="2">The sequence shown here is derived from an EMBL/GenBank/DDBJ whole genome shotgun (WGS) entry which is preliminary data.</text>
</comment>
<proteinExistence type="predicted"/>
<dbReference type="Pfam" id="PF08241">
    <property type="entry name" value="Methyltransf_11"/>
    <property type="match status" value="1"/>
</dbReference>
<sequence>MTTRTTPQTRTTQRDAWDWIASGYDRYVTPENARHGEDIIRTLGVGPGTRLLDVASGSGALSLPAARRGARVLAVDISKEMLERLTARARAEGVTGIDTAIMDGQSLDLPDDSFDVAVSQHGVSLFDDVDAGLAELARVTRPGGTVLVSAFGDLREAEFLGFFVSAIRAVVPDFAGLPTDPPPPPFQLARPGVLRRRLVAAGLRDVSVRTITWRLTVESGARLWNVVTSSNPIGARLVADLTEQQRADVLRVLDGVLRERSGGAPEAVLHTRINVGTGTK</sequence>
<keyword evidence="3" id="KW-1185">Reference proteome</keyword>
<reference evidence="2 3" key="1">
    <citation type="submission" date="2020-03" db="EMBL/GenBank/DDBJ databases">
        <title>Sequencing the genomes of 1000 actinobacteria strains.</title>
        <authorList>
            <person name="Klenk H.-P."/>
        </authorList>
    </citation>
    <scope>NUCLEOTIDE SEQUENCE [LARGE SCALE GENOMIC DNA]</scope>
    <source>
        <strain evidence="2 3">DSM 45685</strain>
    </source>
</reference>
<dbReference type="PANTHER" id="PTHR43591:SF24">
    <property type="entry name" value="2-METHOXY-6-POLYPRENYL-1,4-BENZOQUINOL METHYLASE, MITOCHONDRIAL"/>
    <property type="match status" value="1"/>
</dbReference>
<dbReference type="EMBL" id="JAAOYM010000001">
    <property type="protein sequence ID" value="NIJ12913.1"/>
    <property type="molecule type" value="Genomic_DNA"/>
</dbReference>
<evidence type="ECO:0000313" key="3">
    <source>
        <dbReference type="Proteomes" id="UP000545493"/>
    </source>
</evidence>
<dbReference type="InterPro" id="IPR029063">
    <property type="entry name" value="SAM-dependent_MTases_sf"/>
</dbReference>
<name>A0A7X5USH6_9PSEU</name>
<gene>
    <name evidence="2" type="ORF">FHU38_003257</name>
</gene>
<keyword evidence="2" id="KW-0489">Methyltransferase</keyword>
<evidence type="ECO:0000259" key="1">
    <source>
        <dbReference type="Pfam" id="PF08241"/>
    </source>
</evidence>
<dbReference type="Gene3D" id="3.40.50.150">
    <property type="entry name" value="Vaccinia Virus protein VP39"/>
    <property type="match status" value="1"/>
</dbReference>
<protein>
    <submittedName>
        <fullName evidence="2">Ubiquinone/menaquinone biosynthesis C-methylase UbiE</fullName>
    </submittedName>
</protein>
<organism evidence="2 3">
    <name type="scientific">Saccharomonospora amisosensis</name>
    <dbReference type="NCBI Taxonomy" id="1128677"/>
    <lineage>
        <taxon>Bacteria</taxon>
        <taxon>Bacillati</taxon>
        <taxon>Actinomycetota</taxon>
        <taxon>Actinomycetes</taxon>
        <taxon>Pseudonocardiales</taxon>
        <taxon>Pseudonocardiaceae</taxon>
        <taxon>Saccharomonospora</taxon>
    </lineage>
</organism>
<keyword evidence="2" id="KW-0830">Ubiquinone</keyword>
<dbReference type="AlphaFoldDB" id="A0A7X5USH6"/>
<dbReference type="SUPFAM" id="SSF53335">
    <property type="entry name" value="S-adenosyl-L-methionine-dependent methyltransferases"/>
    <property type="match status" value="1"/>
</dbReference>